<dbReference type="PANTHER" id="PTHR43790:SF9">
    <property type="entry name" value="GALACTOFURANOSE TRANSPORTER ATP-BINDING PROTEIN YTFR"/>
    <property type="match status" value="1"/>
</dbReference>
<gene>
    <name evidence="6" type="ORF">A9798_02080</name>
</gene>
<evidence type="ECO:0000259" key="5">
    <source>
        <dbReference type="PROSITE" id="PS50893"/>
    </source>
</evidence>
<accession>A0ABM6EN36</accession>
<dbReference type="InterPro" id="IPR017871">
    <property type="entry name" value="ABC_transporter-like_CS"/>
</dbReference>
<evidence type="ECO:0000256" key="1">
    <source>
        <dbReference type="ARBA" id="ARBA00022448"/>
    </source>
</evidence>
<feature type="domain" description="ABC transporter" evidence="5">
    <location>
        <begin position="10"/>
        <end position="247"/>
    </location>
</feature>
<evidence type="ECO:0000313" key="7">
    <source>
        <dbReference type="Proteomes" id="UP000175893"/>
    </source>
</evidence>
<dbReference type="InterPro" id="IPR003439">
    <property type="entry name" value="ABC_transporter-like_ATP-bd"/>
</dbReference>
<dbReference type="SUPFAM" id="SSF52540">
    <property type="entry name" value="P-loop containing nucleoside triphosphate hydrolases"/>
    <property type="match status" value="2"/>
</dbReference>
<organism evidence="6 7">
    <name type="scientific">Edwardsiella hoshinae</name>
    <dbReference type="NCBI Taxonomy" id="93378"/>
    <lineage>
        <taxon>Bacteria</taxon>
        <taxon>Pseudomonadati</taxon>
        <taxon>Pseudomonadota</taxon>
        <taxon>Gammaproteobacteria</taxon>
        <taxon>Enterobacterales</taxon>
        <taxon>Hafniaceae</taxon>
        <taxon>Edwardsiella</taxon>
    </lineage>
</organism>
<keyword evidence="1" id="KW-0813">Transport</keyword>
<dbReference type="InterPro" id="IPR003593">
    <property type="entry name" value="AAA+_ATPase"/>
</dbReference>
<dbReference type="SMART" id="SM00382">
    <property type="entry name" value="AAA"/>
    <property type="match status" value="2"/>
</dbReference>
<reference evidence="6 7" key="1">
    <citation type="submission" date="2016-06" db="EMBL/GenBank/DDBJ databases">
        <title>Complete genome sequence of Edwardsiella hoshinae ATCC 35051.</title>
        <authorList>
            <person name="Reichley S.R."/>
            <person name="Waldbieser G.C."/>
            <person name="Lawrence M.L."/>
            <person name="Griffin M.J."/>
        </authorList>
    </citation>
    <scope>NUCLEOTIDE SEQUENCE [LARGE SCALE GENOMIC DNA]</scope>
    <source>
        <strain evidence="6 7">ATCC 35051</strain>
    </source>
</reference>
<dbReference type="InterPro" id="IPR050107">
    <property type="entry name" value="ABC_carbohydrate_import_ATPase"/>
</dbReference>
<keyword evidence="4 6" id="KW-0067">ATP-binding</keyword>
<evidence type="ECO:0000256" key="4">
    <source>
        <dbReference type="ARBA" id="ARBA00022840"/>
    </source>
</evidence>
<evidence type="ECO:0000313" key="6">
    <source>
        <dbReference type="EMBL" id="AOV98489.1"/>
    </source>
</evidence>
<dbReference type="Gene3D" id="3.40.50.300">
    <property type="entry name" value="P-loop containing nucleotide triphosphate hydrolases"/>
    <property type="match status" value="2"/>
</dbReference>
<dbReference type="Proteomes" id="UP000175893">
    <property type="component" value="Chromosome"/>
</dbReference>
<proteinExistence type="predicted"/>
<dbReference type="PROSITE" id="PS00211">
    <property type="entry name" value="ABC_TRANSPORTER_1"/>
    <property type="match status" value="1"/>
</dbReference>
<sequence length="517" mass="55395">MTHHAAPPLLSLRHIVKRFGNHAAVNDVSLDVWPGQIVALLGENGAGKSTLIKVLAGVYSRDGGEILFKGRAVASAQALRRARSQPIAFIHQDLGLVEWMTVAENMALVMGFPRRYGLIDWAAMRRQTVQALAQIDITLDPDERVFDLSRTEKSLLAIARALAVNAEVLVLDEPTASLPADDVRHLFRVMGVLKEKGVGMVYITHRLDEVMEMADGVCAMRDGAYVGGGALADYTLQGLVSLIVGTTLQASQRVALPPPAAPALLTLQQVQVGEVGPLSFQLRAGEMVALAGLRGAGQEEVGRLLFGCRRRQRGEITLCGVPLLAESPAQAMAAGVALVAGDRLGESLVDAMRVGENLFLNPIRHGYRPWSRYAAARERAAVQTLIQRFDVRPPDGNSDIRALSGGNQQKVVLARWLSLAMPLLVLEDPTAGVDVGSRAEIYALLNQALAQGAAIIVISNDLEEVAHICNRALVFNRGRIVAELINQDVTFARLLEQAAAAPCAAGSGGAHYGENLN</sequence>
<dbReference type="PANTHER" id="PTHR43790">
    <property type="entry name" value="CARBOHYDRATE TRANSPORT ATP-BINDING PROTEIN MG119-RELATED"/>
    <property type="match status" value="1"/>
</dbReference>
<dbReference type="RefSeq" id="WP_070245609.1">
    <property type="nucleotide sequence ID" value="NZ_CP016043.1"/>
</dbReference>
<dbReference type="PROSITE" id="PS50893">
    <property type="entry name" value="ABC_TRANSPORTER_2"/>
    <property type="match status" value="2"/>
</dbReference>
<keyword evidence="3" id="KW-0547">Nucleotide-binding</keyword>
<dbReference type="Pfam" id="PF00005">
    <property type="entry name" value="ABC_tran"/>
    <property type="match status" value="2"/>
</dbReference>
<name>A0ABM6EN36_9GAMM</name>
<dbReference type="GO" id="GO:0005524">
    <property type="term" value="F:ATP binding"/>
    <property type="evidence" value="ECO:0007669"/>
    <property type="project" value="UniProtKB-KW"/>
</dbReference>
<dbReference type="InterPro" id="IPR027417">
    <property type="entry name" value="P-loop_NTPase"/>
</dbReference>
<evidence type="ECO:0000256" key="3">
    <source>
        <dbReference type="ARBA" id="ARBA00022741"/>
    </source>
</evidence>
<evidence type="ECO:0000256" key="2">
    <source>
        <dbReference type="ARBA" id="ARBA00022737"/>
    </source>
</evidence>
<dbReference type="CDD" id="cd03216">
    <property type="entry name" value="ABC_Carb_Monos_I"/>
    <property type="match status" value="1"/>
</dbReference>
<dbReference type="CDD" id="cd03215">
    <property type="entry name" value="ABC_Carb_Monos_II"/>
    <property type="match status" value="1"/>
</dbReference>
<keyword evidence="7" id="KW-1185">Reference proteome</keyword>
<keyword evidence="2" id="KW-0677">Repeat</keyword>
<feature type="domain" description="ABC transporter" evidence="5">
    <location>
        <begin position="248"/>
        <end position="502"/>
    </location>
</feature>
<protein>
    <submittedName>
        <fullName evidence="6">Sugar ABC transporter ATP-binding protein</fullName>
    </submittedName>
</protein>
<dbReference type="EMBL" id="CP016043">
    <property type="protein sequence ID" value="AOV98489.1"/>
    <property type="molecule type" value="Genomic_DNA"/>
</dbReference>